<proteinExistence type="predicted"/>
<evidence type="ECO:0000256" key="1">
    <source>
        <dbReference type="SAM" id="MobiDB-lite"/>
    </source>
</evidence>
<name>A0A2T8ILG5_9POAL</name>
<gene>
    <name evidence="2" type="ORF">PAHAL_5G274600</name>
</gene>
<protein>
    <submittedName>
        <fullName evidence="2">Uncharacterized protein</fullName>
    </submittedName>
</protein>
<dbReference type="EMBL" id="CM008050">
    <property type="protein sequence ID" value="PVH38511.1"/>
    <property type="molecule type" value="Genomic_DNA"/>
</dbReference>
<dbReference type="Proteomes" id="UP000243499">
    <property type="component" value="Chromosome 5"/>
</dbReference>
<sequence>MTSPLSSSPSCAILGSVARDCTADTDLPPGADLSLALAPSPRASLFTVPPRLFPEPHRPQLPRRPRRRPLQPPPPPLQAGPRHGAPGHRPPRLAQVRRRLLRPRRRLHLRVHHPRARAHLGAALLGLLHPGGGRR</sequence>
<accession>A0A2T8ILG5</accession>
<reference evidence="2" key="1">
    <citation type="submission" date="2018-04" db="EMBL/GenBank/DDBJ databases">
        <title>WGS assembly of Panicum hallii.</title>
        <authorList>
            <person name="Lovell J."/>
            <person name="Jenkins J."/>
            <person name="Lowry D."/>
            <person name="Mamidi S."/>
            <person name="Sreedasyam A."/>
            <person name="Weng X."/>
            <person name="Barry K."/>
            <person name="Bonette J."/>
            <person name="Campitelli B."/>
            <person name="Daum C."/>
            <person name="Gordon S."/>
            <person name="Gould B."/>
            <person name="Lipzen A."/>
            <person name="Macqueen A."/>
            <person name="Palacio-Mejia J."/>
            <person name="Plott C."/>
            <person name="Shakirov E."/>
            <person name="Shu S."/>
            <person name="Yoshinaga Y."/>
            <person name="Zane M."/>
            <person name="Rokhsar D."/>
            <person name="Grimwood J."/>
            <person name="Schmutz J."/>
            <person name="Juenger T."/>
        </authorList>
    </citation>
    <scope>NUCLEOTIDE SEQUENCE [LARGE SCALE GENOMIC DNA]</scope>
    <source>
        <strain evidence="2">FIL2</strain>
    </source>
</reference>
<dbReference type="Gramene" id="PVH38511">
    <property type="protein sequence ID" value="PVH38511"/>
    <property type="gene ID" value="PAHAL_5G274600"/>
</dbReference>
<feature type="compositionally biased region" description="Basic residues" evidence="1">
    <location>
        <begin position="85"/>
        <end position="94"/>
    </location>
</feature>
<organism evidence="2">
    <name type="scientific">Panicum hallii</name>
    <dbReference type="NCBI Taxonomy" id="206008"/>
    <lineage>
        <taxon>Eukaryota</taxon>
        <taxon>Viridiplantae</taxon>
        <taxon>Streptophyta</taxon>
        <taxon>Embryophyta</taxon>
        <taxon>Tracheophyta</taxon>
        <taxon>Spermatophyta</taxon>
        <taxon>Magnoliopsida</taxon>
        <taxon>Liliopsida</taxon>
        <taxon>Poales</taxon>
        <taxon>Poaceae</taxon>
        <taxon>PACMAD clade</taxon>
        <taxon>Panicoideae</taxon>
        <taxon>Panicodae</taxon>
        <taxon>Paniceae</taxon>
        <taxon>Panicinae</taxon>
        <taxon>Panicum</taxon>
        <taxon>Panicum sect. Panicum</taxon>
    </lineage>
</organism>
<evidence type="ECO:0000313" key="2">
    <source>
        <dbReference type="EMBL" id="PVH38511.1"/>
    </source>
</evidence>
<dbReference type="AlphaFoldDB" id="A0A2T8ILG5"/>
<feature type="region of interest" description="Disordered" evidence="1">
    <location>
        <begin position="45"/>
        <end position="94"/>
    </location>
</feature>
<feature type="compositionally biased region" description="Basic residues" evidence="1">
    <location>
        <begin position="60"/>
        <end position="69"/>
    </location>
</feature>